<dbReference type="GO" id="GO:0008360">
    <property type="term" value="P:regulation of cell shape"/>
    <property type="evidence" value="ECO:0007669"/>
    <property type="project" value="UniProtKB-KW"/>
</dbReference>
<accession>A0A1F8DWZ5</accession>
<evidence type="ECO:0000256" key="11">
    <source>
        <dbReference type="ARBA" id="ARBA00038053"/>
    </source>
</evidence>
<dbReference type="Proteomes" id="UP000176422">
    <property type="component" value="Unassembled WGS sequence"/>
</dbReference>
<dbReference type="EMBL" id="MGIT01000001">
    <property type="protein sequence ID" value="OGM93074.1"/>
    <property type="molecule type" value="Genomic_DNA"/>
</dbReference>
<dbReference type="GO" id="GO:0005886">
    <property type="term" value="C:plasma membrane"/>
    <property type="evidence" value="ECO:0007669"/>
    <property type="project" value="TreeGrafter"/>
</dbReference>
<evidence type="ECO:0000256" key="16">
    <source>
        <dbReference type="SAM" id="Phobius"/>
    </source>
</evidence>
<dbReference type="Pfam" id="PF01098">
    <property type="entry name" value="FTSW_RODA_SPOVE"/>
    <property type="match status" value="1"/>
</dbReference>
<evidence type="ECO:0000256" key="7">
    <source>
        <dbReference type="ARBA" id="ARBA00022989"/>
    </source>
</evidence>
<comment type="similarity">
    <text evidence="11">Belongs to the SEDS family. FtsW subfamily.</text>
</comment>
<keyword evidence="6" id="KW-0573">Peptidoglycan synthesis</keyword>
<evidence type="ECO:0000313" key="17">
    <source>
        <dbReference type="EMBL" id="OGM93074.1"/>
    </source>
</evidence>
<feature type="transmembrane region" description="Helical" evidence="16">
    <location>
        <begin position="197"/>
        <end position="217"/>
    </location>
</feature>
<evidence type="ECO:0000256" key="4">
    <source>
        <dbReference type="ARBA" id="ARBA00022692"/>
    </source>
</evidence>
<feature type="transmembrane region" description="Helical" evidence="16">
    <location>
        <begin position="124"/>
        <end position="140"/>
    </location>
</feature>
<evidence type="ECO:0000313" key="18">
    <source>
        <dbReference type="Proteomes" id="UP000176422"/>
    </source>
</evidence>
<name>A0A1F8DWZ5_9BACT</name>
<evidence type="ECO:0000256" key="1">
    <source>
        <dbReference type="ARBA" id="ARBA00004141"/>
    </source>
</evidence>
<evidence type="ECO:0000256" key="2">
    <source>
        <dbReference type="ARBA" id="ARBA00022676"/>
    </source>
</evidence>
<dbReference type="PROSITE" id="PS00428">
    <property type="entry name" value="FTSW_RODA_SPOVE"/>
    <property type="match status" value="1"/>
</dbReference>
<feature type="transmembrane region" description="Helical" evidence="16">
    <location>
        <begin position="283"/>
        <end position="304"/>
    </location>
</feature>
<evidence type="ECO:0000256" key="9">
    <source>
        <dbReference type="ARBA" id="ARBA00032370"/>
    </source>
</evidence>
<evidence type="ECO:0000256" key="8">
    <source>
        <dbReference type="ARBA" id="ARBA00023136"/>
    </source>
</evidence>
<dbReference type="GO" id="GO:0008955">
    <property type="term" value="F:peptidoglycan glycosyltransferase activity"/>
    <property type="evidence" value="ECO:0007669"/>
    <property type="project" value="UniProtKB-EC"/>
</dbReference>
<dbReference type="InterPro" id="IPR018365">
    <property type="entry name" value="Cell_cycle_FtsW-rel_CS"/>
</dbReference>
<keyword evidence="2" id="KW-0328">Glycosyltransferase</keyword>
<feature type="transmembrane region" description="Helical" evidence="16">
    <location>
        <begin position="152"/>
        <end position="169"/>
    </location>
</feature>
<protein>
    <recommendedName>
        <fullName evidence="12">Probable peptidoglycan glycosyltransferase FtsW</fullName>
        <ecNumber evidence="14">2.4.99.28</ecNumber>
    </recommendedName>
    <alternativeName>
        <fullName evidence="13">Cell division protein FtsW</fullName>
    </alternativeName>
    <alternativeName>
        <fullName evidence="10">Cell wall polymerase</fullName>
    </alternativeName>
    <alternativeName>
        <fullName evidence="9">Peptidoglycan polymerase</fullName>
    </alternativeName>
</protein>
<evidence type="ECO:0000256" key="3">
    <source>
        <dbReference type="ARBA" id="ARBA00022679"/>
    </source>
</evidence>
<dbReference type="InterPro" id="IPR001182">
    <property type="entry name" value="FtsW/RodA"/>
</dbReference>
<sequence>MRMNNPFKSNRAGHAPDYVFLWTLGILVVFGILMLSSASSDLGKIKFNDTFYYLKHQIYYGLFPGIVGFLIASFVHYKKWQTYALYLLIGSVVALLLVFTPLGIHSGGATRWISLGPISLQPAELLKLTFILYMAAWLGGKRTKRQTSFKEGYLPFLSISGFIAALIFLQPATTTVVVIMLASLIVYFMSGARFRYIALTVVLGFLALAMLVMTTPYRAERVKNYFNPEKADVLGKGYHLDQAQIAIGSGGIGGVGYGQSTTKYKFLPEPIGDSIFAVIAEEFGFIGSLFVLSTFIVLFTRGLAIANRCKDKFGQLAVIGIISVVAIQTFINIGSISGILPLTGVPLPFISYGGTALAIFLTMMGVVTNISKHA</sequence>
<dbReference type="GO" id="GO:0009252">
    <property type="term" value="P:peptidoglycan biosynthetic process"/>
    <property type="evidence" value="ECO:0007669"/>
    <property type="project" value="UniProtKB-KW"/>
</dbReference>
<dbReference type="PANTHER" id="PTHR30474:SF2">
    <property type="entry name" value="PEPTIDOGLYCAN GLYCOSYLTRANSFERASE FTSW-RELATED"/>
    <property type="match status" value="1"/>
</dbReference>
<comment type="catalytic activity">
    <reaction evidence="15">
        <text>[GlcNAc-(1-&gt;4)-Mur2Ac(oyl-L-Ala-gamma-D-Glu-L-Lys-D-Ala-D-Ala)](n)-di-trans,octa-cis-undecaprenyl diphosphate + beta-D-GlcNAc-(1-&gt;4)-Mur2Ac(oyl-L-Ala-gamma-D-Glu-L-Lys-D-Ala-D-Ala)-di-trans,octa-cis-undecaprenyl diphosphate = [GlcNAc-(1-&gt;4)-Mur2Ac(oyl-L-Ala-gamma-D-Glu-L-Lys-D-Ala-D-Ala)](n+1)-di-trans,octa-cis-undecaprenyl diphosphate + di-trans,octa-cis-undecaprenyl diphosphate + H(+)</text>
        <dbReference type="Rhea" id="RHEA:23708"/>
        <dbReference type="Rhea" id="RHEA-COMP:9602"/>
        <dbReference type="Rhea" id="RHEA-COMP:9603"/>
        <dbReference type="ChEBI" id="CHEBI:15378"/>
        <dbReference type="ChEBI" id="CHEBI:58405"/>
        <dbReference type="ChEBI" id="CHEBI:60033"/>
        <dbReference type="ChEBI" id="CHEBI:78435"/>
        <dbReference type="EC" id="2.4.99.28"/>
    </reaction>
</comment>
<keyword evidence="7 16" id="KW-1133">Transmembrane helix</keyword>
<feature type="transmembrane region" description="Helical" evidence="16">
    <location>
        <begin position="58"/>
        <end position="77"/>
    </location>
</feature>
<feature type="transmembrane region" description="Helical" evidence="16">
    <location>
        <begin position="20"/>
        <end position="38"/>
    </location>
</feature>
<gene>
    <name evidence="17" type="ORF">A2372_01500</name>
</gene>
<dbReference type="GO" id="GO:0015648">
    <property type="term" value="F:lipid-linked peptidoglycan transporter activity"/>
    <property type="evidence" value="ECO:0007669"/>
    <property type="project" value="TreeGrafter"/>
</dbReference>
<feature type="transmembrane region" description="Helical" evidence="16">
    <location>
        <begin position="175"/>
        <end position="190"/>
    </location>
</feature>
<dbReference type="EC" id="2.4.99.28" evidence="14"/>
<organism evidence="17 18">
    <name type="scientific">Candidatus Wolfebacteria bacterium RIFOXYB1_FULL_54_12</name>
    <dbReference type="NCBI Taxonomy" id="1802559"/>
    <lineage>
        <taxon>Bacteria</taxon>
        <taxon>Candidatus Wolfeibacteriota</taxon>
    </lineage>
</organism>
<comment type="caution">
    <text evidence="17">The sequence shown here is derived from an EMBL/GenBank/DDBJ whole genome shotgun (WGS) entry which is preliminary data.</text>
</comment>
<evidence type="ECO:0000256" key="6">
    <source>
        <dbReference type="ARBA" id="ARBA00022984"/>
    </source>
</evidence>
<dbReference type="STRING" id="1802559.A2372_01500"/>
<evidence type="ECO:0000256" key="12">
    <source>
        <dbReference type="ARBA" id="ARBA00041185"/>
    </source>
</evidence>
<feature type="transmembrane region" description="Helical" evidence="16">
    <location>
        <begin position="316"/>
        <end position="343"/>
    </location>
</feature>
<keyword evidence="5" id="KW-0133">Cell shape</keyword>
<comment type="subcellular location">
    <subcellularLocation>
        <location evidence="1">Membrane</location>
        <topology evidence="1">Multi-pass membrane protein</topology>
    </subcellularLocation>
</comment>
<proteinExistence type="inferred from homology"/>
<dbReference type="GO" id="GO:0051301">
    <property type="term" value="P:cell division"/>
    <property type="evidence" value="ECO:0007669"/>
    <property type="project" value="InterPro"/>
</dbReference>
<feature type="transmembrane region" description="Helical" evidence="16">
    <location>
        <begin position="84"/>
        <end position="104"/>
    </location>
</feature>
<keyword evidence="4 16" id="KW-0812">Transmembrane</keyword>
<evidence type="ECO:0000256" key="10">
    <source>
        <dbReference type="ARBA" id="ARBA00033270"/>
    </source>
</evidence>
<evidence type="ECO:0000256" key="13">
    <source>
        <dbReference type="ARBA" id="ARBA00041418"/>
    </source>
</evidence>
<evidence type="ECO:0000256" key="14">
    <source>
        <dbReference type="ARBA" id="ARBA00044770"/>
    </source>
</evidence>
<evidence type="ECO:0000256" key="5">
    <source>
        <dbReference type="ARBA" id="ARBA00022960"/>
    </source>
</evidence>
<keyword evidence="3" id="KW-0808">Transferase</keyword>
<dbReference type="PANTHER" id="PTHR30474">
    <property type="entry name" value="CELL CYCLE PROTEIN"/>
    <property type="match status" value="1"/>
</dbReference>
<feature type="transmembrane region" description="Helical" evidence="16">
    <location>
        <begin position="349"/>
        <end position="370"/>
    </location>
</feature>
<reference evidence="17 18" key="1">
    <citation type="journal article" date="2016" name="Nat. Commun.">
        <title>Thousands of microbial genomes shed light on interconnected biogeochemical processes in an aquifer system.</title>
        <authorList>
            <person name="Anantharaman K."/>
            <person name="Brown C.T."/>
            <person name="Hug L.A."/>
            <person name="Sharon I."/>
            <person name="Castelle C.J."/>
            <person name="Probst A.J."/>
            <person name="Thomas B.C."/>
            <person name="Singh A."/>
            <person name="Wilkins M.J."/>
            <person name="Karaoz U."/>
            <person name="Brodie E.L."/>
            <person name="Williams K.H."/>
            <person name="Hubbard S.S."/>
            <person name="Banfield J.F."/>
        </authorList>
    </citation>
    <scope>NUCLEOTIDE SEQUENCE [LARGE SCALE GENOMIC DNA]</scope>
</reference>
<keyword evidence="8 16" id="KW-0472">Membrane</keyword>
<dbReference type="GO" id="GO:0032153">
    <property type="term" value="C:cell division site"/>
    <property type="evidence" value="ECO:0007669"/>
    <property type="project" value="TreeGrafter"/>
</dbReference>
<dbReference type="AlphaFoldDB" id="A0A1F8DWZ5"/>
<evidence type="ECO:0000256" key="15">
    <source>
        <dbReference type="ARBA" id="ARBA00049902"/>
    </source>
</evidence>